<dbReference type="InterPro" id="IPR014284">
    <property type="entry name" value="RNA_pol_sigma-70_dom"/>
</dbReference>
<dbReference type="NCBIfam" id="TIGR02937">
    <property type="entry name" value="sigma70-ECF"/>
    <property type="match status" value="1"/>
</dbReference>
<sequence>MFIFTFTKIFDLDQQFKDGTHLAQQLKLGNSKAYDFLMDSLYQKLCTYAYSLTKDHGNAEDIVQNVFVEVWINRMNINPDHSIFNYFYRSVYNCFIDQYRKNKPVIYLEKKYLEAIDLVVQDEHENLDELIKLVHLEIDKLPSKCKEIFLLNKRDGLTHTEISEYLNISSKTVEGHMTRAFKKLGEKLGDKVQPIFFILFDFRNQVITGI</sequence>
<organism evidence="7 8">
    <name type="scientific">Arenibacter antarcticus</name>
    <dbReference type="NCBI Taxonomy" id="2040469"/>
    <lineage>
        <taxon>Bacteria</taxon>
        <taxon>Pseudomonadati</taxon>
        <taxon>Bacteroidota</taxon>
        <taxon>Flavobacteriia</taxon>
        <taxon>Flavobacteriales</taxon>
        <taxon>Flavobacteriaceae</taxon>
        <taxon>Arenibacter</taxon>
    </lineage>
</organism>
<accession>A0ABW5VCT1</accession>
<keyword evidence="2" id="KW-0805">Transcription regulation</keyword>
<feature type="domain" description="RNA polymerase sigma factor 70 region 4 type 2" evidence="6">
    <location>
        <begin position="134"/>
        <end position="184"/>
    </location>
</feature>
<dbReference type="Proteomes" id="UP001597532">
    <property type="component" value="Unassembled WGS sequence"/>
</dbReference>
<dbReference type="Pfam" id="PF04542">
    <property type="entry name" value="Sigma70_r2"/>
    <property type="match status" value="1"/>
</dbReference>
<reference evidence="8" key="1">
    <citation type="journal article" date="2019" name="Int. J. Syst. Evol. Microbiol.">
        <title>The Global Catalogue of Microorganisms (GCM) 10K type strain sequencing project: providing services to taxonomists for standard genome sequencing and annotation.</title>
        <authorList>
            <consortium name="The Broad Institute Genomics Platform"/>
            <consortium name="The Broad Institute Genome Sequencing Center for Infectious Disease"/>
            <person name="Wu L."/>
            <person name="Ma J."/>
        </authorList>
    </citation>
    <scope>NUCLEOTIDE SEQUENCE [LARGE SCALE GENOMIC DNA]</scope>
    <source>
        <strain evidence="8">KCTC 52924</strain>
    </source>
</reference>
<dbReference type="InterPro" id="IPR013324">
    <property type="entry name" value="RNA_pol_sigma_r3/r4-like"/>
</dbReference>
<dbReference type="PRINTS" id="PR00038">
    <property type="entry name" value="HTHLUXR"/>
</dbReference>
<dbReference type="InterPro" id="IPR036388">
    <property type="entry name" value="WH-like_DNA-bd_sf"/>
</dbReference>
<dbReference type="SUPFAM" id="SSF88946">
    <property type="entry name" value="Sigma2 domain of RNA polymerase sigma factors"/>
    <property type="match status" value="1"/>
</dbReference>
<dbReference type="InterPro" id="IPR000792">
    <property type="entry name" value="Tscrpt_reg_LuxR_C"/>
</dbReference>
<evidence type="ECO:0000313" key="7">
    <source>
        <dbReference type="EMBL" id="MFD2788797.1"/>
    </source>
</evidence>
<dbReference type="RefSeq" id="WP_370671517.1">
    <property type="nucleotide sequence ID" value="NZ_CP166679.1"/>
</dbReference>
<dbReference type="InterPro" id="IPR013249">
    <property type="entry name" value="RNA_pol_sigma70_r4_t2"/>
</dbReference>
<dbReference type="CDD" id="cd06171">
    <property type="entry name" value="Sigma70_r4"/>
    <property type="match status" value="1"/>
</dbReference>
<evidence type="ECO:0000256" key="3">
    <source>
        <dbReference type="ARBA" id="ARBA00023082"/>
    </source>
</evidence>
<dbReference type="InterPro" id="IPR013325">
    <property type="entry name" value="RNA_pol_sigma_r2"/>
</dbReference>
<protein>
    <submittedName>
        <fullName evidence="7">RNA polymerase sigma factor</fullName>
    </submittedName>
</protein>
<dbReference type="Pfam" id="PF08281">
    <property type="entry name" value="Sigma70_r4_2"/>
    <property type="match status" value="1"/>
</dbReference>
<dbReference type="SUPFAM" id="SSF88659">
    <property type="entry name" value="Sigma3 and sigma4 domains of RNA polymerase sigma factors"/>
    <property type="match status" value="1"/>
</dbReference>
<name>A0ABW5VCT1_9FLAO</name>
<keyword evidence="3" id="KW-0731">Sigma factor</keyword>
<evidence type="ECO:0000259" key="5">
    <source>
        <dbReference type="Pfam" id="PF04542"/>
    </source>
</evidence>
<gene>
    <name evidence="7" type="ORF">ACFS1K_03370</name>
</gene>
<comment type="similarity">
    <text evidence="1">Belongs to the sigma-70 factor family. ECF subfamily.</text>
</comment>
<evidence type="ECO:0000256" key="1">
    <source>
        <dbReference type="ARBA" id="ARBA00010641"/>
    </source>
</evidence>
<proteinExistence type="inferred from homology"/>
<keyword evidence="8" id="KW-1185">Reference proteome</keyword>
<evidence type="ECO:0000259" key="6">
    <source>
        <dbReference type="Pfam" id="PF08281"/>
    </source>
</evidence>
<comment type="caution">
    <text evidence="7">The sequence shown here is derived from an EMBL/GenBank/DDBJ whole genome shotgun (WGS) entry which is preliminary data.</text>
</comment>
<evidence type="ECO:0000256" key="2">
    <source>
        <dbReference type="ARBA" id="ARBA00023015"/>
    </source>
</evidence>
<feature type="domain" description="RNA polymerase sigma-70 region 2" evidence="5">
    <location>
        <begin position="38"/>
        <end position="103"/>
    </location>
</feature>
<evidence type="ECO:0000313" key="8">
    <source>
        <dbReference type="Proteomes" id="UP001597532"/>
    </source>
</evidence>
<dbReference type="Gene3D" id="1.10.1740.10">
    <property type="match status" value="1"/>
</dbReference>
<dbReference type="InterPro" id="IPR039425">
    <property type="entry name" value="RNA_pol_sigma-70-like"/>
</dbReference>
<dbReference type="PANTHER" id="PTHR43133">
    <property type="entry name" value="RNA POLYMERASE ECF-TYPE SIGMA FACTO"/>
    <property type="match status" value="1"/>
</dbReference>
<keyword evidence="4" id="KW-0804">Transcription</keyword>
<dbReference type="PANTHER" id="PTHR43133:SF46">
    <property type="entry name" value="RNA POLYMERASE SIGMA-70 FACTOR ECF SUBFAMILY"/>
    <property type="match status" value="1"/>
</dbReference>
<dbReference type="InterPro" id="IPR007627">
    <property type="entry name" value="RNA_pol_sigma70_r2"/>
</dbReference>
<dbReference type="Gene3D" id="1.10.10.10">
    <property type="entry name" value="Winged helix-like DNA-binding domain superfamily/Winged helix DNA-binding domain"/>
    <property type="match status" value="1"/>
</dbReference>
<evidence type="ECO:0000256" key="4">
    <source>
        <dbReference type="ARBA" id="ARBA00023163"/>
    </source>
</evidence>
<dbReference type="EMBL" id="JBHUOK010000004">
    <property type="protein sequence ID" value="MFD2788797.1"/>
    <property type="molecule type" value="Genomic_DNA"/>
</dbReference>